<dbReference type="GeneID" id="85331242"/>
<feature type="region of interest" description="Disordered" evidence="1">
    <location>
        <begin position="240"/>
        <end position="295"/>
    </location>
</feature>
<evidence type="ECO:0000313" key="2">
    <source>
        <dbReference type="EMBL" id="KAK0718569.1"/>
    </source>
</evidence>
<evidence type="ECO:0000256" key="1">
    <source>
        <dbReference type="SAM" id="MobiDB-lite"/>
    </source>
</evidence>
<gene>
    <name evidence="2" type="ORF">B0T26DRAFT_872731</name>
</gene>
<dbReference type="EMBL" id="JAUIRO010000004">
    <property type="protein sequence ID" value="KAK0718569.1"/>
    <property type="molecule type" value="Genomic_DNA"/>
</dbReference>
<accession>A0AA40AMJ8</accession>
<feature type="compositionally biased region" description="Basic and acidic residues" evidence="1">
    <location>
        <begin position="271"/>
        <end position="295"/>
    </location>
</feature>
<dbReference type="SUPFAM" id="SSF144232">
    <property type="entry name" value="HIT/MYND zinc finger-like"/>
    <property type="match status" value="1"/>
</dbReference>
<keyword evidence="3" id="KW-1185">Reference proteome</keyword>
<name>A0AA40AMJ8_9PEZI</name>
<comment type="caution">
    <text evidence="2">The sequence shown here is derived from an EMBL/GenBank/DDBJ whole genome shotgun (WGS) entry which is preliminary data.</text>
</comment>
<reference evidence="2" key="1">
    <citation type="submission" date="2023-06" db="EMBL/GenBank/DDBJ databases">
        <title>Genome-scale phylogeny and comparative genomics of the fungal order Sordariales.</title>
        <authorList>
            <consortium name="Lawrence Berkeley National Laboratory"/>
            <person name="Hensen N."/>
            <person name="Bonometti L."/>
            <person name="Westerberg I."/>
            <person name="Brannstrom I.O."/>
            <person name="Guillou S."/>
            <person name="Cros-Aarteil S."/>
            <person name="Calhoun S."/>
            <person name="Haridas S."/>
            <person name="Kuo A."/>
            <person name="Mondo S."/>
            <person name="Pangilinan J."/>
            <person name="Riley R."/>
            <person name="LaButti K."/>
            <person name="Andreopoulos B."/>
            <person name="Lipzen A."/>
            <person name="Chen C."/>
            <person name="Yanf M."/>
            <person name="Daum C."/>
            <person name="Ng V."/>
            <person name="Clum A."/>
            <person name="Steindorff A."/>
            <person name="Ohm R."/>
            <person name="Martin F."/>
            <person name="Silar P."/>
            <person name="Natvig D."/>
            <person name="Lalanne C."/>
            <person name="Gautier V."/>
            <person name="Ament-velasquez S.L."/>
            <person name="Kruys A."/>
            <person name="Hutchinson M.I."/>
            <person name="Powell A.J."/>
            <person name="Barry K."/>
            <person name="Miller A.N."/>
            <person name="Grigoriev I.V."/>
            <person name="Debuchy R."/>
            <person name="Gladieux P."/>
            <person name="Thoren M.H."/>
            <person name="Johannesson H."/>
        </authorList>
    </citation>
    <scope>NUCLEOTIDE SEQUENCE</scope>
    <source>
        <strain evidence="2">SMH2392-1A</strain>
    </source>
</reference>
<dbReference type="RefSeq" id="XP_060297362.1">
    <property type="nucleotide sequence ID" value="XM_060447972.1"/>
</dbReference>
<organism evidence="2 3">
    <name type="scientific">Lasiosphaeria miniovina</name>
    <dbReference type="NCBI Taxonomy" id="1954250"/>
    <lineage>
        <taxon>Eukaryota</taxon>
        <taxon>Fungi</taxon>
        <taxon>Dikarya</taxon>
        <taxon>Ascomycota</taxon>
        <taxon>Pezizomycotina</taxon>
        <taxon>Sordariomycetes</taxon>
        <taxon>Sordariomycetidae</taxon>
        <taxon>Sordariales</taxon>
        <taxon>Lasiosphaeriaceae</taxon>
        <taxon>Lasiosphaeria</taxon>
    </lineage>
</organism>
<feature type="compositionally biased region" description="Basic and acidic residues" evidence="1">
    <location>
        <begin position="246"/>
        <end position="264"/>
    </location>
</feature>
<protein>
    <submittedName>
        <fullName evidence="2">Uncharacterized protein</fullName>
    </submittedName>
</protein>
<proteinExistence type="predicted"/>
<dbReference type="AlphaFoldDB" id="A0AA40AMJ8"/>
<dbReference type="Proteomes" id="UP001172101">
    <property type="component" value="Unassembled WGS sequence"/>
</dbReference>
<sequence>MANLLRATRNASRVGPRWAANFLYCSSACQTSDAPVHKLLCDAFSASVAPGSGGSQQSHNVRAILFPADADAAPPSLVGVRIAGFRDPESGIAFPEAEVHPFFESLATKRSPEALTTDRNRVRNRDTRSMLEVWHVPAATGDGESGAGGGGGGGGGGGVLNGCIISLAKNMASGEAGPFYPWSGPVLVLAMTRPTGFMVDPGAYRDCTLHDCRDAVDFVVDYGNAEHEKRIQEALATLGAGSTAEEVSKGDQEGVAVDENRGEGDVVAGDAEDRRKRQDQPAEEVKKEFAVEMEG</sequence>
<evidence type="ECO:0000313" key="3">
    <source>
        <dbReference type="Proteomes" id="UP001172101"/>
    </source>
</evidence>